<comment type="caution">
    <text evidence="2">The sequence shown here is derived from an EMBL/GenBank/DDBJ whole genome shotgun (WGS) entry which is preliminary data.</text>
</comment>
<reference evidence="2 3" key="1">
    <citation type="journal article" date="2018" name="Evol. Lett.">
        <title>Horizontal gene cluster transfer increased hallucinogenic mushroom diversity.</title>
        <authorList>
            <person name="Reynolds H.T."/>
            <person name="Vijayakumar V."/>
            <person name="Gluck-Thaler E."/>
            <person name="Korotkin H.B."/>
            <person name="Matheny P.B."/>
            <person name="Slot J.C."/>
        </authorList>
    </citation>
    <scope>NUCLEOTIDE SEQUENCE [LARGE SCALE GENOMIC DNA]</scope>
    <source>
        <strain evidence="2 3">2629</strain>
    </source>
</reference>
<dbReference type="EMBL" id="NHTK01005810">
    <property type="protein sequence ID" value="PPQ73559.1"/>
    <property type="molecule type" value="Genomic_DNA"/>
</dbReference>
<proteinExistence type="predicted"/>
<dbReference type="InterPro" id="IPR036691">
    <property type="entry name" value="Endo/exonu/phosph_ase_sf"/>
</dbReference>
<dbReference type="OrthoDB" id="2855870at2759"/>
<name>A0A409W4U4_9AGAR</name>
<dbReference type="InParanoid" id="A0A409W4U4"/>
<feature type="domain" description="Endonuclease/exonuclease/phosphatase" evidence="1">
    <location>
        <begin position="41"/>
        <end position="163"/>
    </location>
</feature>
<dbReference type="Pfam" id="PF14529">
    <property type="entry name" value="Exo_endo_phos_2"/>
    <property type="match status" value="1"/>
</dbReference>
<dbReference type="STRING" id="181874.A0A409W4U4"/>
<dbReference type="SUPFAM" id="SSF56219">
    <property type="entry name" value="DNase I-like"/>
    <property type="match status" value="1"/>
</dbReference>
<organism evidence="2 3">
    <name type="scientific">Panaeolus cyanescens</name>
    <dbReference type="NCBI Taxonomy" id="181874"/>
    <lineage>
        <taxon>Eukaryota</taxon>
        <taxon>Fungi</taxon>
        <taxon>Dikarya</taxon>
        <taxon>Basidiomycota</taxon>
        <taxon>Agaricomycotina</taxon>
        <taxon>Agaricomycetes</taxon>
        <taxon>Agaricomycetidae</taxon>
        <taxon>Agaricales</taxon>
        <taxon>Agaricineae</taxon>
        <taxon>Galeropsidaceae</taxon>
        <taxon>Panaeolus</taxon>
    </lineage>
</organism>
<dbReference type="Gene3D" id="3.60.10.10">
    <property type="entry name" value="Endonuclease/exonuclease/phosphatase"/>
    <property type="match status" value="1"/>
</dbReference>
<protein>
    <recommendedName>
        <fullName evidence="1">Endonuclease/exonuclease/phosphatase domain-containing protein</fullName>
    </recommendedName>
</protein>
<dbReference type="Proteomes" id="UP000284842">
    <property type="component" value="Unassembled WGS sequence"/>
</dbReference>
<evidence type="ECO:0000313" key="2">
    <source>
        <dbReference type="EMBL" id="PPQ73559.1"/>
    </source>
</evidence>
<keyword evidence="3" id="KW-1185">Reference proteome</keyword>
<evidence type="ECO:0000259" key="1">
    <source>
        <dbReference type="Pfam" id="PF14529"/>
    </source>
</evidence>
<dbReference type="GO" id="GO:0003824">
    <property type="term" value="F:catalytic activity"/>
    <property type="evidence" value="ECO:0007669"/>
    <property type="project" value="InterPro"/>
</dbReference>
<evidence type="ECO:0000313" key="3">
    <source>
        <dbReference type="Proteomes" id="UP000284842"/>
    </source>
</evidence>
<accession>A0A409W4U4</accession>
<dbReference type="AlphaFoldDB" id="A0A409W4U4"/>
<gene>
    <name evidence="2" type="ORF">CVT24_007444</name>
</gene>
<sequence length="413" mass="48086">MTYCKYHQNFSITLRSDILEDPDIQILDITQEGQGRQRTTTIINVYNDPSLKGACILKRLLDLELPNDHPLIITGDFNLHHILWSASPVGHDKTTEEIVDKLYERGFSLLNNKGEITHPARHAGERDSVIDLSFVNQTALMEDTFKDWSIDPELSLDSDHYAIRFVIDPDRPVIQNPTGIKFSLKETKPEDWITAFETELKRHSRTLTPLTRHDLLTNPEQLDIVVKTLTQAIQNATSKTGKRYRPSTHSKPWWDEELSSIAKEIGELRREEAEERFCRMEFNPWLRERIHKLRNRFHRLCRKKKRKWVDETLEKATGDDIWKFRMWSKGSRNYPTPPIRRPNLPPAVSHEDKCQALRDTLYQPPPELPTLFTPDLTSPVTNQLPLPEITEEEIEDAIYKNSTNTAPDDQKNI</sequence>
<dbReference type="InterPro" id="IPR005135">
    <property type="entry name" value="Endo/exonuclease/phosphatase"/>
</dbReference>